<sequence>MLINHAERAPGASTCILHAPSIRALVEQTYEGMLDGQYPDHTKLLLFFALFGLATLDATRRLLHTLDTTQDQATAALKTYTQLGCFIAAQPQIQPSTNALIGIWILHRLCTCESGHSVEAHLLRARGILMARGMQIQWLDTPRAREERRLKGCDVVELEVKRRLWWMMVATDWVVAYSTGPQAGTYLFHPKHMCVHLPTNADDEHITPDGISHVQPTTEPTVVVGIIYRVGFATLCRETVDALPSAMFEGLEPDYSVILSLNARWQEYLRGLPTFYQMDPESIRQSEKICAQRPDIAFQRTTANVATHTQLCRLHRPYHLKAFKNQKYLPSRQACVRSAQALLNLRRPMDGERDSSPAQTPNTFRVAVPHLLMAALTLAADTFFNPTAPDADAREARILTAYDILENATEESCGFRLNNLRTLMSMLGNRQPAALPQPGSLLASSDGRGTPFERQTFDSILFRGIGQETLNERGPWNQNWPQLWSEFLVVAPGLDLKYWDILFDGPDGV</sequence>
<dbReference type="EMBL" id="JBFXLR010000003">
    <property type="protein sequence ID" value="KAL2859541.1"/>
    <property type="molecule type" value="Genomic_DNA"/>
</dbReference>
<evidence type="ECO:0000313" key="6">
    <source>
        <dbReference type="Proteomes" id="UP001610444"/>
    </source>
</evidence>
<evidence type="ECO:0000313" key="5">
    <source>
        <dbReference type="EMBL" id="KAL2859541.1"/>
    </source>
</evidence>
<evidence type="ECO:0000256" key="4">
    <source>
        <dbReference type="ARBA" id="ARBA00023242"/>
    </source>
</evidence>
<evidence type="ECO:0008006" key="7">
    <source>
        <dbReference type="Google" id="ProtNLM"/>
    </source>
</evidence>
<organism evidence="5 6">
    <name type="scientific">Aspergillus pseudodeflectus</name>
    <dbReference type="NCBI Taxonomy" id="176178"/>
    <lineage>
        <taxon>Eukaryota</taxon>
        <taxon>Fungi</taxon>
        <taxon>Dikarya</taxon>
        <taxon>Ascomycota</taxon>
        <taxon>Pezizomycotina</taxon>
        <taxon>Eurotiomycetes</taxon>
        <taxon>Eurotiomycetidae</taxon>
        <taxon>Eurotiales</taxon>
        <taxon>Aspergillaceae</taxon>
        <taxon>Aspergillus</taxon>
        <taxon>Aspergillus subgen. Nidulantes</taxon>
    </lineage>
</organism>
<dbReference type="CDD" id="cd12148">
    <property type="entry name" value="fungal_TF_MHR"/>
    <property type="match status" value="1"/>
</dbReference>
<gene>
    <name evidence="5" type="ORF">BJX68DRAFT_261968</name>
</gene>
<reference evidence="5 6" key="1">
    <citation type="submission" date="2024-07" db="EMBL/GenBank/DDBJ databases">
        <title>Section-level genome sequencing and comparative genomics of Aspergillus sections Usti and Cavernicolus.</title>
        <authorList>
            <consortium name="Lawrence Berkeley National Laboratory"/>
            <person name="Nybo J.L."/>
            <person name="Vesth T.C."/>
            <person name="Theobald S."/>
            <person name="Frisvad J.C."/>
            <person name="Larsen T.O."/>
            <person name="Kjaerboelling I."/>
            <person name="Rothschild-Mancinelli K."/>
            <person name="Lyhne E.K."/>
            <person name="Kogle M.E."/>
            <person name="Barry K."/>
            <person name="Clum A."/>
            <person name="Na H."/>
            <person name="Ledsgaard L."/>
            <person name="Lin J."/>
            <person name="Lipzen A."/>
            <person name="Kuo A."/>
            <person name="Riley R."/>
            <person name="Mondo S."/>
            <person name="LaButti K."/>
            <person name="Haridas S."/>
            <person name="Pangalinan J."/>
            <person name="Salamov A.A."/>
            <person name="Simmons B.A."/>
            <person name="Magnuson J.K."/>
            <person name="Chen J."/>
            <person name="Drula E."/>
            <person name="Henrissat B."/>
            <person name="Wiebenga A."/>
            <person name="Lubbers R.J."/>
            <person name="Gomes A.C."/>
            <person name="Macurrencykelacurrency M.R."/>
            <person name="Stajich J."/>
            <person name="Grigoriev I.V."/>
            <person name="Mortensen U.H."/>
            <person name="De vries R.P."/>
            <person name="Baker S.E."/>
            <person name="Andersen M.R."/>
        </authorList>
    </citation>
    <scope>NUCLEOTIDE SEQUENCE [LARGE SCALE GENOMIC DNA]</scope>
    <source>
        <strain evidence="5 6">CBS 756.74</strain>
    </source>
</reference>
<protein>
    <recommendedName>
        <fullName evidence="7">Transcription factor domain-containing protein</fullName>
    </recommendedName>
</protein>
<evidence type="ECO:0000256" key="2">
    <source>
        <dbReference type="ARBA" id="ARBA00023015"/>
    </source>
</evidence>
<evidence type="ECO:0000256" key="3">
    <source>
        <dbReference type="ARBA" id="ARBA00023163"/>
    </source>
</evidence>
<name>A0ABR4L572_9EURO</name>
<comment type="caution">
    <text evidence="5">The sequence shown here is derived from an EMBL/GenBank/DDBJ whole genome shotgun (WGS) entry which is preliminary data.</text>
</comment>
<keyword evidence="6" id="KW-1185">Reference proteome</keyword>
<dbReference type="Proteomes" id="UP001610444">
    <property type="component" value="Unassembled WGS sequence"/>
</dbReference>
<dbReference type="PANTHER" id="PTHR31001:SF90">
    <property type="entry name" value="CENTROMERE DNA-BINDING PROTEIN COMPLEX CBF3 SUBUNIT B"/>
    <property type="match status" value="1"/>
</dbReference>
<keyword evidence="2" id="KW-0805">Transcription regulation</keyword>
<keyword evidence="3" id="KW-0804">Transcription</keyword>
<evidence type="ECO:0000256" key="1">
    <source>
        <dbReference type="ARBA" id="ARBA00004123"/>
    </source>
</evidence>
<dbReference type="PANTHER" id="PTHR31001">
    <property type="entry name" value="UNCHARACTERIZED TRANSCRIPTIONAL REGULATORY PROTEIN"/>
    <property type="match status" value="1"/>
</dbReference>
<dbReference type="InterPro" id="IPR050613">
    <property type="entry name" value="Sec_Metabolite_Reg"/>
</dbReference>
<keyword evidence="4" id="KW-0539">Nucleus</keyword>
<accession>A0ABR4L572</accession>
<dbReference type="RefSeq" id="XP_070904475.1">
    <property type="nucleotide sequence ID" value="XM_071044326.1"/>
</dbReference>
<dbReference type="GeneID" id="98159490"/>
<proteinExistence type="predicted"/>
<comment type="subcellular location">
    <subcellularLocation>
        <location evidence="1">Nucleus</location>
    </subcellularLocation>
</comment>